<protein>
    <submittedName>
        <fullName evidence="2">Uncharacterized protein</fullName>
    </submittedName>
</protein>
<evidence type="ECO:0000313" key="2">
    <source>
        <dbReference type="EMBL" id="KAF2643090.1"/>
    </source>
</evidence>
<feature type="non-terminal residue" evidence="2">
    <location>
        <position position="247"/>
    </location>
</feature>
<evidence type="ECO:0000313" key="3">
    <source>
        <dbReference type="Proteomes" id="UP000799753"/>
    </source>
</evidence>
<sequence>PPRQQAPVPIYNPFGGHFIDGKSAKLYRNVNRLRDKHGNPEIKEAVDFLRVKKYGRHFWVKRLYTAMVNGQTLLDSEQSIHRKRFREGTRIKNPERPIDEEIFDSMDIEAAAHSVFDACLKVHTEGWTRPRIYHREPKRGPLVDDSLGSLERRLEACADLFQCSKAAVDDAIRGGITLRLLVDNPCWRKATKISNNKGNLIRAIRLRNQKRAERRKEAIAQGFGLEDISEDELEPTNEEAAYADPQD</sequence>
<keyword evidence="3" id="KW-1185">Reference proteome</keyword>
<dbReference type="AlphaFoldDB" id="A0A6A6S661"/>
<feature type="region of interest" description="Disordered" evidence="1">
    <location>
        <begin position="226"/>
        <end position="247"/>
    </location>
</feature>
<proteinExistence type="predicted"/>
<dbReference type="EMBL" id="MU006780">
    <property type="protein sequence ID" value="KAF2643090.1"/>
    <property type="molecule type" value="Genomic_DNA"/>
</dbReference>
<name>A0A6A6S661_9PLEO</name>
<organism evidence="2 3">
    <name type="scientific">Massarina eburnea CBS 473.64</name>
    <dbReference type="NCBI Taxonomy" id="1395130"/>
    <lineage>
        <taxon>Eukaryota</taxon>
        <taxon>Fungi</taxon>
        <taxon>Dikarya</taxon>
        <taxon>Ascomycota</taxon>
        <taxon>Pezizomycotina</taxon>
        <taxon>Dothideomycetes</taxon>
        <taxon>Pleosporomycetidae</taxon>
        <taxon>Pleosporales</taxon>
        <taxon>Massarineae</taxon>
        <taxon>Massarinaceae</taxon>
        <taxon>Massarina</taxon>
    </lineage>
</organism>
<dbReference type="OrthoDB" id="3786709at2759"/>
<feature type="non-terminal residue" evidence="2">
    <location>
        <position position="1"/>
    </location>
</feature>
<accession>A0A6A6S661</accession>
<dbReference type="Proteomes" id="UP000799753">
    <property type="component" value="Unassembled WGS sequence"/>
</dbReference>
<reference evidence="2" key="1">
    <citation type="journal article" date="2020" name="Stud. Mycol.">
        <title>101 Dothideomycetes genomes: a test case for predicting lifestyles and emergence of pathogens.</title>
        <authorList>
            <person name="Haridas S."/>
            <person name="Albert R."/>
            <person name="Binder M."/>
            <person name="Bloem J."/>
            <person name="Labutti K."/>
            <person name="Salamov A."/>
            <person name="Andreopoulos B."/>
            <person name="Baker S."/>
            <person name="Barry K."/>
            <person name="Bills G."/>
            <person name="Bluhm B."/>
            <person name="Cannon C."/>
            <person name="Castanera R."/>
            <person name="Culley D."/>
            <person name="Daum C."/>
            <person name="Ezra D."/>
            <person name="Gonzalez J."/>
            <person name="Henrissat B."/>
            <person name="Kuo A."/>
            <person name="Liang C."/>
            <person name="Lipzen A."/>
            <person name="Lutzoni F."/>
            <person name="Magnuson J."/>
            <person name="Mondo S."/>
            <person name="Nolan M."/>
            <person name="Ohm R."/>
            <person name="Pangilinan J."/>
            <person name="Park H.-J."/>
            <person name="Ramirez L."/>
            <person name="Alfaro M."/>
            <person name="Sun H."/>
            <person name="Tritt A."/>
            <person name="Yoshinaga Y."/>
            <person name="Zwiers L.-H."/>
            <person name="Turgeon B."/>
            <person name="Goodwin S."/>
            <person name="Spatafora J."/>
            <person name="Crous P."/>
            <person name="Grigoriev I."/>
        </authorList>
    </citation>
    <scope>NUCLEOTIDE SEQUENCE</scope>
    <source>
        <strain evidence="2">CBS 473.64</strain>
    </source>
</reference>
<gene>
    <name evidence="2" type="ORF">P280DRAFT_364927</name>
</gene>
<feature type="compositionally biased region" description="Acidic residues" evidence="1">
    <location>
        <begin position="227"/>
        <end position="237"/>
    </location>
</feature>
<evidence type="ECO:0000256" key="1">
    <source>
        <dbReference type="SAM" id="MobiDB-lite"/>
    </source>
</evidence>